<dbReference type="Proteomes" id="UP000076842">
    <property type="component" value="Unassembled WGS sequence"/>
</dbReference>
<evidence type="ECO:0000313" key="1">
    <source>
        <dbReference type="EMBL" id="KZT56862.1"/>
    </source>
</evidence>
<dbReference type="InParanoid" id="A0A165FJY8"/>
<reference evidence="1 2" key="1">
    <citation type="journal article" date="2016" name="Mol. Biol. Evol.">
        <title>Comparative Genomics of Early-Diverging Mushroom-Forming Fungi Provides Insights into the Origins of Lignocellulose Decay Capabilities.</title>
        <authorList>
            <person name="Nagy L.G."/>
            <person name="Riley R."/>
            <person name="Tritt A."/>
            <person name="Adam C."/>
            <person name="Daum C."/>
            <person name="Floudas D."/>
            <person name="Sun H."/>
            <person name="Yadav J.S."/>
            <person name="Pangilinan J."/>
            <person name="Larsson K.H."/>
            <person name="Matsuura K."/>
            <person name="Barry K."/>
            <person name="Labutti K."/>
            <person name="Kuo R."/>
            <person name="Ohm R.A."/>
            <person name="Bhattacharya S.S."/>
            <person name="Shirouzu T."/>
            <person name="Yoshinaga Y."/>
            <person name="Martin F.M."/>
            <person name="Grigoriev I.V."/>
            <person name="Hibbett D.S."/>
        </authorList>
    </citation>
    <scope>NUCLEOTIDE SEQUENCE [LARGE SCALE GENOMIC DNA]</scope>
    <source>
        <strain evidence="1 2">HHB12733</strain>
    </source>
</reference>
<dbReference type="AlphaFoldDB" id="A0A165FJY8"/>
<sequence>MCLLRHLIDKFISARTQNAVGYNVMDDDVQPQNSAYSATLYPRPGASSFCTVSGMSAWRATADDFSHGMQLAVSDAAMCCLGQP</sequence>
<proteinExistence type="predicted"/>
<protein>
    <submittedName>
        <fullName evidence="1">Uncharacterized protein</fullName>
    </submittedName>
</protein>
<gene>
    <name evidence="1" type="ORF">CALCODRAFT_299878</name>
</gene>
<keyword evidence="2" id="KW-1185">Reference proteome</keyword>
<name>A0A165FJY8_9BASI</name>
<organism evidence="1 2">
    <name type="scientific">Calocera cornea HHB12733</name>
    <dbReference type="NCBI Taxonomy" id="1353952"/>
    <lineage>
        <taxon>Eukaryota</taxon>
        <taxon>Fungi</taxon>
        <taxon>Dikarya</taxon>
        <taxon>Basidiomycota</taxon>
        <taxon>Agaricomycotina</taxon>
        <taxon>Dacrymycetes</taxon>
        <taxon>Dacrymycetales</taxon>
        <taxon>Dacrymycetaceae</taxon>
        <taxon>Calocera</taxon>
    </lineage>
</organism>
<evidence type="ECO:0000313" key="2">
    <source>
        <dbReference type="Proteomes" id="UP000076842"/>
    </source>
</evidence>
<accession>A0A165FJY8</accession>
<dbReference type="EMBL" id="KV423971">
    <property type="protein sequence ID" value="KZT56862.1"/>
    <property type="molecule type" value="Genomic_DNA"/>
</dbReference>